<accession>A0A1G1V1X0</accession>
<dbReference type="InterPro" id="IPR048846">
    <property type="entry name" value="PaaX-like_central"/>
</dbReference>
<dbReference type="Pfam" id="PF20803">
    <property type="entry name" value="PaaX_M"/>
    <property type="match status" value="1"/>
</dbReference>
<dbReference type="PANTHER" id="PTHR30319">
    <property type="entry name" value="PHENYLACETIC ACID REGULATOR-RELATED TRANSCRIPTIONAL REPRESSOR"/>
    <property type="match status" value="1"/>
</dbReference>
<dbReference type="Proteomes" id="UP000177967">
    <property type="component" value="Unassembled WGS sequence"/>
</dbReference>
<gene>
    <name evidence="2" type="ORF">A2782_02560</name>
</gene>
<dbReference type="STRING" id="1797513.A2782_02560"/>
<proteinExistence type="predicted"/>
<name>A0A1G1V1X0_9BACT</name>
<dbReference type="EMBL" id="MHBW01000011">
    <property type="protein sequence ID" value="OGY09335.1"/>
    <property type="molecule type" value="Genomic_DNA"/>
</dbReference>
<reference evidence="2 3" key="1">
    <citation type="journal article" date="2016" name="Nat. Commun.">
        <title>Thousands of microbial genomes shed light on interconnected biogeochemical processes in an aquifer system.</title>
        <authorList>
            <person name="Anantharaman K."/>
            <person name="Brown C.T."/>
            <person name="Hug L.A."/>
            <person name="Sharon I."/>
            <person name="Castelle C.J."/>
            <person name="Probst A.J."/>
            <person name="Thomas B.C."/>
            <person name="Singh A."/>
            <person name="Wilkins M.J."/>
            <person name="Karaoz U."/>
            <person name="Brodie E.L."/>
            <person name="Williams K.H."/>
            <person name="Hubbard S.S."/>
            <person name="Banfield J.F."/>
        </authorList>
    </citation>
    <scope>NUCLEOTIDE SEQUENCE [LARGE SCALE GENOMIC DNA]</scope>
</reference>
<organism evidence="2 3">
    <name type="scientific">Candidatus Blackburnbacteria bacterium RIFCSPHIGHO2_01_FULL_43_15b</name>
    <dbReference type="NCBI Taxonomy" id="1797513"/>
    <lineage>
        <taxon>Bacteria</taxon>
        <taxon>Candidatus Blackburniibacteriota</taxon>
    </lineage>
</organism>
<protein>
    <recommendedName>
        <fullName evidence="1">Transcriptional repressor PaaX-like central Cas2-like domain-containing protein</fullName>
    </recommendedName>
</protein>
<comment type="caution">
    <text evidence="2">The sequence shown here is derived from an EMBL/GenBank/DDBJ whole genome shotgun (WGS) entry which is preliminary data.</text>
</comment>
<feature type="domain" description="Transcriptional repressor PaaX-like central Cas2-like" evidence="1">
    <location>
        <begin position="99"/>
        <end position="173"/>
    </location>
</feature>
<evidence type="ECO:0000259" key="1">
    <source>
        <dbReference type="Pfam" id="PF20803"/>
    </source>
</evidence>
<sequence>MGKILRLKDYVLLGAALSGGALEEFRLLGGLIPTIMETQYGFVPARYKRQSYVSTVSRLLSTGNISRVTDSKGRVHLELTNQGSGEVKRTFPLLAAAGRKWDGNFMMVIFDVPETHKKVRDRLRAKLTELGFGMLQKSIWISPYHFEEDIREFFRAQGLDDVVYVLAAKKLWEKDFKRLALKVWKLDKLNSRYLEVISKLREGERARGNKHYKEAYGLFMQTLAGDPLLPQEFLPSDWTRVPALKLLNTI</sequence>
<evidence type="ECO:0000313" key="2">
    <source>
        <dbReference type="EMBL" id="OGY09335.1"/>
    </source>
</evidence>
<dbReference type="AlphaFoldDB" id="A0A1G1V1X0"/>
<dbReference type="PANTHER" id="PTHR30319:SF1">
    <property type="entry name" value="TRANSCRIPTIONAL REPRESSOR PAAX"/>
    <property type="match status" value="1"/>
</dbReference>
<evidence type="ECO:0000313" key="3">
    <source>
        <dbReference type="Proteomes" id="UP000177967"/>
    </source>
</evidence>
<dbReference type="Gene3D" id="3.30.70.2650">
    <property type="match status" value="1"/>
</dbReference>
<dbReference type="GO" id="GO:0006351">
    <property type="term" value="P:DNA-templated transcription"/>
    <property type="evidence" value="ECO:0007669"/>
    <property type="project" value="TreeGrafter"/>
</dbReference>